<sequence length="84" mass="9786">MQKKKIVVLNKLTAMNRSLEEEVQRLKQIPVDAISKAKQLEKNWSESNLKRAKKEEELRNPMLDFSRIASERDDFQTRSAEVAA</sequence>
<dbReference type="AlphaFoldDB" id="A0A8K0HSJ3"/>
<keyword evidence="1" id="KW-0175">Coiled coil</keyword>
<protein>
    <submittedName>
        <fullName evidence="2">Uncharacterized protein</fullName>
    </submittedName>
</protein>
<dbReference type="Proteomes" id="UP000796880">
    <property type="component" value="Unassembled WGS sequence"/>
</dbReference>
<proteinExistence type="predicted"/>
<accession>A0A8K0HSJ3</accession>
<keyword evidence="3" id="KW-1185">Reference proteome</keyword>
<feature type="coiled-coil region" evidence="1">
    <location>
        <begin position="9"/>
        <end position="57"/>
    </location>
</feature>
<name>A0A8K0HSJ3_9ROSA</name>
<reference evidence="2" key="1">
    <citation type="submission" date="2020-03" db="EMBL/GenBank/DDBJ databases">
        <title>A high-quality chromosome-level genome assembly of a woody plant with both climbing and erect habits, Rhamnella rubrinervis.</title>
        <authorList>
            <person name="Lu Z."/>
            <person name="Yang Y."/>
            <person name="Zhu X."/>
            <person name="Sun Y."/>
        </authorList>
    </citation>
    <scope>NUCLEOTIDE SEQUENCE</scope>
    <source>
        <strain evidence="2">BYM</strain>
        <tissue evidence="2">Leaf</tissue>
    </source>
</reference>
<evidence type="ECO:0000313" key="3">
    <source>
        <dbReference type="Proteomes" id="UP000796880"/>
    </source>
</evidence>
<comment type="caution">
    <text evidence="2">The sequence shown here is derived from an EMBL/GenBank/DDBJ whole genome shotgun (WGS) entry which is preliminary data.</text>
</comment>
<evidence type="ECO:0000256" key="1">
    <source>
        <dbReference type="SAM" id="Coils"/>
    </source>
</evidence>
<organism evidence="2 3">
    <name type="scientific">Rhamnella rubrinervis</name>
    <dbReference type="NCBI Taxonomy" id="2594499"/>
    <lineage>
        <taxon>Eukaryota</taxon>
        <taxon>Viridiplantae</taxon>
        <taxon>Streptophyta</taxon>
        <taxon>Embryophyta</taxon>
        <taxon>Tracheophyta</taxon>
        <taxon>Spermatophyta</taxon>
        <taxon>Magnoliopsida</taxon>
        <taxon>eudicotyledons</taxon>
        <taxon>Gunneridae</taxon>
        <taxon>Pentapetalae</taxon>
        <taxon>rosids</taxon>
        <taxon>fabids</taxon>
        <taxon>Rosales</taxon>
        <taxon>Rhamnaceae</taxon>
        <taxon>rhamnoid group</taxon>
        <taxon>Rhamneae</taxon>
        <taxon>Rhamnella</taxon>
    </lineage>
</organism>
<evidence type="ECO:0000313" key="2">
    <source>
        <dbReference type="EMBL" id="KAF3458020.1"/>
    </source>
</evidence>
<gene>
    <name evidence="2" type="ORF">FNV43_RR02683</name>
</gene>
<dbReference type="EMBL" id="VOIH02000001">
    <property type="protein sequence ID" value="KAF3458020.1"/>
    <property type="molecule type" value="Genomic_DNA"/>
</dbReference>